<comment type="caution">
    <text evidence="2">The sequence shown here is derived from an EMBL/GenBank/DDBJ whole genome shotgun (WGS) entry which is preliminary data.</text>
</comment>
<feature type="transmembrane region" description="Helical" evidence="1">
    <location>
        <begin position="323"/>
        <end position="346"/>
    </location>
</feature>
<dbReference type="InterPro" id="IPR018750">
    <property type="entry name" value="DUF2306_membrane"/>
</dbReference>
<feature type="transmembrane region" description="Helical" evidence="1">
    <location>
        <begin position="224"/>
        <end position="244"/>
    </location>
</feature>
<keyword evidence="1" id="KW-1133">Transmembrane helix</keyword>
<feature type="transmembrane region" description="Helical" evidence="1">
    <location>
        <begin position="128"/>
        <end position="148"/>
    </location>
</feature>
<dbReference type="Proteomes" id="UP001610446">
    <property type="component" value="Unassembled WGS sequence"/>
</dbReference>
<evidence type="ECO:0000313" key="2">
    <source>
        <dbReference type="EMBL" id="KAL2827916.1"/>
    </source>
</evidence>
<feature type="transmembrane region" description="Helical" evidence="1">
    <location>
        <begin position="291"/>
        <end position="311"/>
    </location>
</feature>
<organism evidence="2 3">
    <name type="scientific">Aspergillus pseudoustus</name>
    <dbReference type="NCBI Taxonomy" id="1810923"/>
    <lineage>
        <taxon>Eukaryota</taxon>
        <taxon>Fungi</taxon>
        <taxon>Dikarya</taxon>
        <taxon>Ascomycota</taxon>
        <taxon>Pezizomycotina</taxon>
        <taxon>Eurotiomycetes</taxon>
        <taxon>Eurotiomycetidae</taxon>
        <taxon>Eurotiales</taxon>
        <taxon>Aspergillaceae</taxon>
        <taxon>Aspergillus</taxon>
        <taxon>Aspergillus subgen. Nidulantes</taxon>
    </lineage>
</organism>
<feature type="transmembrane region" description="Helical" evidence="1">
    <location>
        <begin position="194"/>
        <end position="212"/>
    </location>
</feature>
<feature type="transmembrane region" description="Helical" evidence="1">
    <location>
        <begin position="86"/>
        <end position="108"/>
    </location>
</feature>
<accession>A0ABR4IJJ0</accession>
<feature type="transmembrane region" description="Helical" evidence="1">
    <location>
        <begin position="264"/>
        <end position="279"/>
    </location>
</feature>
<keyword evidence="1" id="KW-0472">Membrane</keyword>
<feature type="transmembrane region" description="Helical" evidence="1">
    <location>
        <begin position="24"/>
        <end position="44"/>
    </location>
</feature>
<name>A0ABR4IJJ0_9EURO</name>
<evidence type="ECO:0000313" key="3">
    <source>
        <dbReference type="Proteomes" id="UP001610446"/>
    </source>
</evidence>
<sequence>MMGKHNQVPEGIIDGLGLLYKRTIPVMVIITVIFFAPLSFTYFFDETHTSNLSDKALAILVSPDFAYGVGSGTLSDLNGGQIKRYLRHLPAMFSHTIAGSIAIVIGLAQFNSTIQFKYGSLHRFLGRLYILCALVISWSSALFLADTIPKDEVFSGHTFAYVLSSLSVGLLVTIALALRAIWKRDISSHREFMVMNYAFMLSAPVLRVQWIILGRLWGETKYIINLYSAIFSGPFLVATSILYLRQRYARPSNSFLVSSQFRQIVAACGLLGFVFQIIKGPSLNGGPYPKAFILALGAPLAFYMALFTVLARAASRRRDMGSYTAWVTYQNGLISAPMWSVLVFYVARDVMRCSEENLGMITVAGGVVQGLFISFVVHVLATSKDNGHLLSKNL</sequence>
<evidence type="ECO:0000256" key="1">
    <source>
        <dbReference type="SAM" id="Phobius"/>
    </source>
</evidence>
<keyword evidence="3" id="KW-1185">Reference proteome</keyword>
<evidence type="ECO:0008006" key="4">
    <source>
        <dbReference type="Google" id="ProtNLM"/>
    </source>
</evidence>
<keyword evidence="1" id="KW-0812">Transmembrane</keyword>
<gene>
    <name evidence="2" type="ORF">BJY01DRAFT_241021</name>
</gene>
<reference evidence="2 3" key="1">
    <citation type="submission" date="2024-07" db="EMBL/GenBank/DDBJ databases">
        <title>Section-level genome sequencing and comparative genomics of Aspergillus sections Usti and Cavernicolus.</title>
        <authorList>
            <consortium name="Lawrence Berkeley National Laboratory"/>
            <person name="Nybo J.L."/>
            <person name="Vesth T.C."/>
            <person name="Theobald S."/>
            <person name="Frisvad J.C."/>
            <person name="Larsen T.O."/>
            <person name="Kjaerboelling I."/>
            <person name="Rothschild-Mancinelli K."/>
            <person name="Lyhne E.K."/>
            <person name="Kogle M.E."/>
            <person name="Barry K."/>
            <person name="Clum A."/>
            <person name="Na H."/>
            <person name="Ledsgaard L."/>
            <person name="Lin J."/>
            <person name="Lipzen A."/>
            <person name="Kuo A."/>
            <person name="Riley R."/>
            <person name="Mondo S."/>
            <person name="Labutti K."/>
            <person name="Haridas S."/>
            <person name="Pangalinan J."/>
            <person name="Salamov A.A."/>
            <person name="Simmons B.A."/>
            <person name="Magnuson J.K."/>
            <person name="Chen J."/>
            <person name="Drula E."/>
            <person name="Henrissat B."/>
            <person name="Wiebenga A."/>
            <person name="Lubbers R.J."/>
            <person name="Gomes A.C."/>
            <person name="Makela M.R."/>
            <person name="Stajich J."/>
            <person name="Grigoriev I.V."/>
            <person name="Mortensen U.H."/>
            <person name="De Vries R.P."/>
            <person name="Baker S.E."/>
            <person name="Andersen M.R."/>
        </authorList>
    </citation>
    <scope>NUCLEOTIDE SEQUENCE [LARGE SCALE GENOMIC DNA]</scope>
    <source>
        <strain evidence="2 3">CBS 123904</strain>
    </source>
</reference>
<proteinExistence type="predicted"/>
<feature type="transmembrane region" description="Helical" evidence="1">
    <location>
        <begin position="358"/>
        <end position="381"/>
    </location>
</feature>
<feature type="transmembrane region" description="Helical" evidence="1">
    <location>
        <begin position="56"/>
        <end position="74"/>
    </location>
</feature>
<protein>
    <recommendedName>
        <fullName evidence="4">DUF2306 domain-containing protein</fullName>
    </recommendedName>
</protein>
<dbReference type="EMBL" id="JBFXLU010000379">
    <property type="protein sequence ID" value="KAL2827916.1"/>
    <property type="molecule type" value="Genomic_DNA"/>
</dbReference>
<dbReference type="Pfam" id="PF10067">
    <property type="entry name" value="DUF2306"/>
    <property type="match status" value="1"/>
</dbReference>
<feature type="transmembrane region" description="Helical" evidence="1">
    <location>
        <begin position="160"/>
        <end position="182"/>
    </location>
</feature>